<dbReference type="Proteomes" id="UP000662572">
    <property type="component" value="Unassembled WGS sequence"/>
</dbReference>
<organism evidence="2 3">
    <name type="scientific">Asticcacaulis endophyticus</name>
    <dbReference type="NCBI Taxonomy" id="1395890"/>
    <lineage>
        <taxon>Bacteria</taxon>
        <taxon>Pseudomonadati</taxon>
        <taxon>Pseudomonadota</taxon>
        <taxon>Alphaproteobacteria</taxon>
        <taxon>Caulobacterales</taxon>
        <taxon>Caulobacteraceae</taxon>
        <taxon>Asticcacaulis</taxon>
    </lineage>
</organism>
<feature type="transmembrane region" description="Helical" evidence="1">
    <location>
        <begin position="44"/>
        <end position="67"/>
    </location>
</feature>
<reference evidence="2" key="1">
    <citation type="journal article" date="2014" name="Int. J. Syst. Evol. Microbiol.">
        <title>Complete genome sequence of Corynebacterium casei LMG S-19264T (=DSM 44701T), isolated from a smear-ripened cheese.</title>
        <authorList>
            <consortium name="US DOE Joint Genome Institute (JGI-PGF)"/>
            <person name="Walter F."/>
            <person name="Albersmeier A."/>
            <person name="Kalinowski J."/>
            <person name="Ruckert C."/>
        </authorList>
    </citation>
    <scope>NUCLEOTIDE SEQUENCE</scope>
    <source>
        <strain evidence="2">KCTC 32296</strain>
    </source>
</reference>
<proteinExistence type="predicted"/>
<dbReference type="RefSeq" id="WP_189488813.1">
    <property type="nucleotide sequence ID" value="NZ_BMZB01000007.1"/>
</dbReference>
<keyword evidence="3" id="KW-1185">Reference proteome</keyword>
<feature type="transmembrane region" description="Helical" evidence="1">
    <location>
        <begin position="112"/>
        <end position="129"/>
    </location>
</feature>
<sequence length="137" mass="15514">MKTLKPITEYTIGFTAWMVAYVAAVFFAGYYFRGMTPLGPPQAPLLYVVALLPSIPIGGTILVFLRFMDRSDEYMRAIMTRRFIVATGVTLFISTAWGFVKNYTEMPGSGLDYTYMIFWISFAIISPFVRDSKVRTA</sequence>
<evidence type="ECO:0000256" key="1">
    <source>
        <dbReference type="SAM" id="Phobius"/>
    </source>
</evidence>
<keyword evidence="1" id="KW-0812">Transmembrane</keyword>
<protein>
    <submittedName>
        <fullName evidence="2">Uncharacterized protein</fullName>
    </submittedName>
</protein>
<feature type="transmembrane region" description="Helical" evidence="1">
    <location>
        <begin position="12"/>
        <end position="32"/>
    </location>
</feature>
<gene>
    <name evidence="2" type="ORF">GCM10011273_33820</name>
</gene>
<evidence type="ECO:0000313" key="2">
    <source>
        <dbReference type="EMBL" id="GGZ44313.1"/>
    </source>
</evidence>
<dbReference type="AlphaFoldDB" id="A0A918QEH4"/>
<name>A0A918QEH4_9CAUL</name>
<evidence type="ECO:0000313" key="3">
    <source>
        <dbReference type="Proteomes" id="UP000662572"/>
    </source>
</evidence>
<keyword evidence="1" id="KW-0472">Membrane</keyword>
<feature type="transmembrane region" description="Helical" evidence="1">
    <location>
        <begin position="79"/>
        <end position="100"/>
    </location>
</feature>
<accession>A0A918QEH4</accession>
<reference evidence="2" key="2">
    <citation type="submission" date="2020-09" db="EMBL/GenBank/DDBJ databases">
        <authorList>
            <person name="Sun Q."/>
            <person name="Kim S."/>
        </authorList>
    </citation>
    <scope>NUCLEOTIDE SEQUENCE</scope>
    <source>
        <strain evidence="2">KCTC 32296</strain>
    </source>
</reference>
<comment type="caution">
    <text evidence="2">The sequence shown here is derived from an EMBL/GenBank/DDBJ whole genome shotgun (WGS) entry which is preliminary data.</text>
</comment>
<keyword evidence="1" id="KW-1133">Transmembrane helix</keyword>
<dbReference type="EMBL" id="BMZB01000007">
    <property type="protein sequence ID" value="GGZ44313.1"/>
    <property type="molecule type" value="Genomic_DNA"/>
</dbReference>